<dbReference type="AlphaFoldDB" id="A0A067TQ91"/>
<gene>
    <name evidence="2" type="ORF">GALMADRAFT_108380</name>
</gene>
<name>A0A067TQ91_GALM3</name>
<dbReference type="SMART" id="SM00256">
    <property type="entry name" value="FBOX"/>
    <property type="match status" value="1"/>
</dbReference>
<dbReference type="EMBL" id="KL142367">
    <property type="protein sequence ID" value="KDR85356.1"/>
    <property type="molecule type" value="Genomic_DNA"/>
</dbReference>
<reference evidence="3" key="1">
    <citation type="journal article" date="2014" name="Proc. Natl. Acad. Sci. U.S.A.">
        <title>Extensive sampling of basidiomycete genomes demonstrates inadequacy of the white-rot/brown-rot paradigm for wood decay fungi.</title>
        <authorList>
            <person name="Riley R."/>
            <person name="Salamov A.A."/>
            <person name="Brown D.W."/>
            <person name="Nagy L.G."/>
            <person name="Floudas D."/>
            <person name="Held B.W."/>
            <person name="Levasseur A."/>
            <person name="Lombard V."/>
            <person name="Morin E."/>
            <person name="Otillar R."/>
            <person name="Lindquist E.A."/>
            <person name="Sun H."/>
            <person name="LaButti K.M."/>
            <person name="Schmutz J."/>
            <person name="Jabbour D."/>
            <person name="Luo H."/>
            <person name="Baker S.E."/>
            <person name="Pisabarro A.G."/>
            <person name="Walton J.D."/>
            <person name="Blanchette R.A."/>
            <person name="Henrissat B."/>
            <person name="Martin F."/>
            <person name="Cullen D."/>
            <person name="Hibbett D.S."/>
            <person name="Grigoriev I.V."/>
        </authorList>
    </citation>
    <scope>NUCLEOTIDE SEQUENCE [LARGE SCALE GENOMIC DNA]</scope>
    <source>
        <strain evidence="3">CBS 339.88</strain>
    </source>
</reference>
<dbReference type="InterPro" id="IPR001810">
    <property type="entry name" value="F-box_dom"/>
</dbReference>
<dbReference type="OrthoDB" id="3174109at2759"/>
<protein>
    <recommendedName>
        <fullName evidence="1">F-box domain-containing protein</fullName>
    </recommendedName>
</protein>
<evidence type="ECO:0000313" key="2">
    <source>
        <dbReference type="EMBL" id="KDR85356.1"/>
    </source>
</evidence>
<keyword evidence="3" id="KW-1185">Reference proteome</keyword>
<dbReference type="Pfam" id="PF12937">
    <property type="entry name" value="F-box-like"/>
    <property type="match status" value="1"/>
</dbReference>
<dbReference type="Proteomes" id="UP000027222">
    <property type="component" value="Unassembled WGS sequence"/>
</dbReference>
<accession>A0A067TQ91</accession>
<dbReference type="PROSITE" id="PS50181">
    <property type="entry name" value="FBOX"/>
    <property type="match status" value="1"/>
</dbReference>
<dbReference type="Gene3D" id="1.20.1280.50">
    <property type="match status" value="1"/>
</dbReference>
<evidence type="ECO:0000259" key="1">
    <source>
        <dbReference type="PROSITE" id="PS50181"/>
    </source>
</evidence>
<sequence>MSIVDIGHTDRGRADLSVDSDDTSSGLSSKPVAQLCILPTELYSNILEALDYQDLLTCMQVCSLFRELIRGTASLQYVIELAVAGQRDGSNCTASSATRLKLLRRHQSAWNDLKWSREVRIPMRNGGLWELYGGVLGQSTQEGTLVFSQLPSDLRSIEAKEWTLGPDFGITISDFAMDPMQDLLILIESPNWSLSDANLKYQIHLRSLSTGKPHPLAEHGPILSLPQMFRDLIVSYTIQIVGNLVGVMFDPSSTHENELAIWDWTAGSMLLNIADSDLLTYSILSDPLILLGCADMDGGPALFALDFRKQSYGRHDLDGINAFVLEYPELAENAFLADIDIRSDPGSLSHPNSTVPFLQDAKQFLIVTSIWIVVDGVTKSLVHFIPFSHLLSLVESEDAPHALPSDGWISSKTRLLLPGLYPSDTWVCYVHGMKFVISEPHPSGKSGYSARLFNFNQLAFRNAKEAPTRVDTSATLLGEGESFCEDVTTCLPFWSQTIALDDCHEHCTVLCNEDHIIVVDVSFLYDRMRTIADLTRPKLEAGMRRVPSPGFLRVCTRCMLWRIDETAQRSDNRNVILDAGICAILDQ</sequence>
<dbReference type="HOGENOM" id="CLU_007279_3_1_1"/>
<feature type="domain" description="F-box" evidence="1">
    <location>
        <begin position="32"/>
        <end position="78"/>
    </location>
</feature>
<proteinExistence type="predicted"/>
<evidence type="ECO:0000313" key="3">
    <source>
        <dbReference type="Proteomes" id="UP000027222"/>
    </source>
</evidence>
<organism evidence="2 3">
    <name type="scientific">Galerina marginata (strain CBS 339.88)</name>
    <dbReference type="NCBI Taxonomy" id="685588"/>
    <lineage>
        <taxon>Eukaryota</taxon>
        <taxon>Fungi</taxon>
        <taxon>Dikarya</taxon>
        <taxon>Basidiomycota</taxon>
        <taxon>Agaricomycotina</taxon>
        <taxon>Agaricomycetes</taxon>
        <taxon>Agaricomycetidae</taxon>
        <taxon>Agaricales</taxon>
        <taxon>Agaricineae</taxon>
        <taxon>Strophariaceae</taxon>
        <taxon>Galerina</taxon>
    </lineage>
</organism>
<dbReference type="InterPro" id="IPR036047">
    <property type="entry name" value="F-box-like_dom_sf"/>
</dbReference>
<dbReference type="SUPFAM" id="SSF81383">
    <property type="entry name" value="F-box domain"/>
    <property type="match status" value="1"/>
</dbReference>